<keyword evidence="3" id="KW-1133">Transmembrane helix</keyword>
<name>A0A3E1K987_9GAMM</name>
<dbReference type="Pfam" id="PF04203">
    <property type="entry name" value="Sortase"/>
    <property type="match status" value="1"/>
</dbReference>
<keyword evidence="5" id="KW-1185">Reference proteome</keyword>
<comment type="caution">
    <text evidence="4">The sequence shown here is derived from an EMBL/GenBank/DDBJ whole genome shotgun (WGS) entry which is preliminary data.</text>
</comment>
<dbReference type="Gene3D" id="2.40.260.10">
    <property type="entry name" value="Sortase"/>
    <property type="match status" value="1"/>
</dbReference>
<dbReference type="NCBIfam" id="TIGR01076">
    <property type="entry name" value="sortase_fam"/>
    <property type="match status" value="1"/>
</dbReference>
<dbReference type="InterPro" id="IPR023365">
    <property type="entry name" value="Sortase_dom-sf"/>
</dbReference>
<reference evidence="4 5" key="1">
    <citation type="submission" date="2018-08" db="EMBL/GenBank/DDBJ databases">
        <title>Wenzhouxiangella salilacus sp. nov., a novel bacterium isolated from a saline lake in Xinjiang Province, China.</title>
        <authorList>
            <person name="Han S."/>
        </authorList>
    </citation>
    <scope>NUCLEOTIDE SEQUENCE [LARGE SCALE GENOMIC DNA]</scope>
    <source>
        <strain evidence="4 5">XDB06</strain>
    </source>
</reference>
<accession>A0A3E1K987</accession>
<protein>
    <submittedName>
        <fullName evidence="4">Class D sortase</fullName>
    </submittedName>
</protein>
<gene>
    <name evidence="4" type="ORF">DZC52_06975</name>
</gene>
<dbReference type="GO" id="GO:0016787">
    <property type="term" value="F:hydrolase activity"/>
    <property type="evidence" value="ECO:0007669"/>
    <property type="project" value="UniProtKB-KW"/>
</dbReference>
<sequence length="257" mass="27338">MNRSAPTLSRRSRLLNGRELLAHGTGRMILEVGCWVAGIALIAIYFLVTADLEGQRKQGIELFTQARAEASVGHSLERLPLPGQTAPSSDDEKVERAAAPALDIDEESLPVAILRIARIGLEVPVYPGLNELNLSRGAGWIGGTAAPNSGGNMAIAAHRDQYFRPLKDIQIGDTMVLESLSGRGEFRVSSIAIVDPEDVSVLEDAAVSTITLVTCYPFYFIGSAPQRYIVQAVAHDPPGSASTQDAIPTAPPSGETP</sequence>
<dbReference type="CDD" id="cd05828">
    <property type="entry name" value="Sortase_D_1"/>
    <property type="match status" value="1"/>
</dbReference>
<dbReference type="Proteomes" id="UP000260351">
    <property type="component" value="Unassembled WGS sequence"/>
</dbReference>
<evidence type="ECO:0000256" key="2">
    <source>
        <dbReference type="SAM" id="MobiDB-lite"/>
    </source>
</evidence>
<dbReference type="OrthoDB" id="9790661at2"/>
<evidence type="ECO:0000256" key="3">
    <source>
        <dbReference type="SAM" id="Phobius"/>
    </source>
</evidence>
<feature type="region of interest" description="Disordered" evidence="2">
    <location>
        <begin position="74"/>
        <end position="94"/>
    </location>
</feature>
<keyword evidence="3" id="KW-0812">Transmembrane</keyword>
<proteinExistence type="predicted"/>
<evidence type="ECO:0000313" key="4">
    <source>
        <dbReference type="EMBL" id="RFF30669.1"/>
    </source>
</evidence>
<dbReference type="AlphaFoldDB" id="A0A3E1K987"/>
<evidence type="ECO:0000313" key="5">
    <source>
        <dbReference type="Proteomes" id="UP000260351"/>
    </source>
</evidence>
<keyword evidence="1" id="KW-0378">Hydrolase</keyword>
<dbReference type="InterPro" id="IPR041999">
    <property type="entry name" value="Sortase_D_1"/>
</dbReference>
<dbReference type="SUPFAM" id="SSF63817">
    <property type="entry name" value="Sortase"/>
    <property type="match status" value="1"/>
</dbReference>
<dbReference type="EMBL" id="QUZK01000033">
    <property type="protein sequence ID" value="RFF30669.1"/>
    <property type="molecule type" value="Genomic_DNA"/>
</dbReference>
<organism evidence="4 5">
    <name type="scientific">Wenzhouxiangella sediminis</name>
    <dbReference type="NCBI Taxonomy" id="1792836"/>
    <lineage>
        <taxon>Bacteria</taxon>
        <taxon>Pseudomonadati</taxon>
        <taxon>Pseudomonadota</taxon>
        <taxon>Gammaproteobacteria</taxon>
        <taxon>Chromatiales</taxon>
        <taxon>Wenzhouxiangellaceae</taxon>
        <taxon>Wenzhouxiangella</taxon>
    </lineage>
</organism>
<keyword evidence="3" id="KW-0472">Membrane</keyword>
<dbReference type="InterPro" id="IPR005754">
    <property type="entry name" value="Sortase"/>
</dbReference>
<evidence type="ECO:0000256" key="1">
    <source>
        <dbReference type="ARBA" id="ARBA00022801"/>
    </source>
</evidence>
<feature type="transmembrane region" description="Helical" evidence="3">
    <location>
        <begin position="28"/>
        <end position="48"/>
    </location>
</feature>